<dbReference type="EMBL" id="JBBPBN010000248">
    <property type="protein sequence ID" value="KAK8492451.1"/>
    <property type="molecule type" value="Genomic_DNA"/>
</dbReference>
<organism evidence="2 3">
    <name type="scientific">Hibiscus sabdariffa</name>
    <name type="common">roselle</name>
    <dbReference type="NCBI Taxonomy" id="183260"/>
    <lineage>
        <taxon>Eukaryota</taxon>
        <taxon>Viridiplantae</taxon>
        <taxon>Streptophyta</taxon>
        <taxon>Embryophyta</taxon>
        <taxon>Tracheophyta</taxon>
        <taxon>Spermatophyta</taxon>
        <taxon>Magnoliopsida</taxon>
        <taxon>eudicotyledons</taxon>
        <taxon>Gunneridae</taxon>
        <taxon>Pentapetalae</taxon>
        <taxon>rosids</taxon>
        <taxon>malvids</taxon>
        <taxon>Malvales</taxon>
        <taxon>Malvaceae</taxon>
        <taxon>Malvoideae</taxon>
        <taxon>Hibiscus</taxon>
    </lineage>
</organism>
<evidence type="ECO:0000313" key="3">
    <source>
        <dbReference type="Proteomes" id="UP001396334"/>
    </source>
</evidence>
<sequence>MMMGMGMWMEVEGKEPDCKAYFIKDIQVGKTIPDNFPHLKESDPTRNLPRKTRTSLPPLPLLHPPASPQALAMEKTITTCVFLV</sequence>
<reference evidence="2 3" key="1">
    <citation type="journal article" date="2024" name="G3 (Bethesda)">
        <title>Genome assembly of Hibiscus sabdariffa L. provides insights into metabolisms of medicinal natural products.</title>
        <authorList>
            <person name="Kim T."/>
        </authorList>
    </citation>
    <scope>NUCLEOTIDE SEQUENCE [LARGE SCALE GENOMIC DNA]</scope>
    <source>
        <strain evidence="2">TK-2024</strain>
        <tissue evidence="2">Old leaves</tissue>
    </source>
</reference>
<accession>A0ABR2AH27</accession>
<name>A0ABR2AH27_9ROSI</name>
<feature type="compositionally biased region" description="Pro residues" evidence="1">
    <location>
        <begin position="57"/>
        <end position="67"/>
    </location>
</feature>
<dbReference type="Proteomes" id="UP001396334">
    <property type="component" value="Unassembled WGS sequence"/>
</dbReference>
<feature type="region of interest" description="Disordered" evidence="1">
    <location>
        <begin position="34"/>
        <end position="67"/>
    </location>
</feature>
<keyword evidence="3" id="KW-1185">Reference proteome</keyword>
<evidence type="ECO:0000256" key="1">
    <source>
        <dbReference type="SAM" id="MobiDB-lite"/>
    </source>
</evidence>
<comment type="caution">
    <text evidence="2">The sequence shown here is derived from an EMBL/GenBank/DDBJ whole genome shotgun (WGS) entry which is preliminary data.</text>
</comment>
<evidence type="ECO:0000313" key="2">
    <source>
        <dbReference type="EMBL" id="KAK8492451.1"/>
    </source>
</evidence>
<protein>
    <submittedName>
        <fullName evidence="2">Uncharacterized protein</fullName>
    </submittedName>
</protein>
<proteinExistence type="predicted"/>
<gene>
    <name evidence="2" type="ORF">V6N11_034862</name>
</gene>